<protein>
    <submittedName>
        <fullName evidence="2">Uncharacterized protein</fullName>
    </submittedName>
</protein>
<proteinExistence type="predicted"/>
<gene>
    <name evidence="2" type="ORF">K435DRAFT_583367</name>
</gene>
<feature type="compositionally biased region" description="Polar residues" evidence="1">
    <location>
        <begin position="94"/>
        <end position="110"/>
    </location>
</feature>
<evidence type="ECO:0000256" key="1">
    <source>
        <dbReference type="SAM" id="MobiDB-lite"/>
    </source>
</evidence>
<accession>A0A4V4HAH7</accession>
<feature type="non-terminal residue" evidence="2">
    <location>
        <position position="138"/>
    </location>
</feature>
<reference evidence="2 3" key="1">
    <citation type="journal article" date="2019" name="Nat. Ecol. Evol.">
        <title>Megaphylogeny resolves global patterns of mushroom evolution.</title>
        <authorList>
            <person name="Varga T."/>
            <person name="Krizsan K."/>
            <person name="Foldi C."/>
            <person name="Dima B."/>
            <person name="Sanchez-Garcia M."/>
            <person name="Sanchez-Ramirez S."/>
            <person name="Szollosi G.J."/>
            <person name="Szarkandi J.G."/>
            <person name="Papp V."/>
            <person name="Albert L."/>
            <person name="Andreopoulos W."/>
            <person name="Angelini C."/>
            <person name="Antonin V."/>
            <person name="Barry K.W."/>
            <person name="Bougher N.L."/>
            <person name="Buchanan P."/>
            <person name="Buyck B."/>
            <person name="Bense V."/>
            <person name="Catcheside P."/>
            <person name="Chovatia M."/>
            <person name="Cooper J."/>
            <person name="Damon W."/>
            <person name="Desjardin D."/>
            <person name="Finy P."/>
            <person name="Geml J."/>
            <person name="Haridas S."/>
            <person name="Hughes K."/>
            <person name="Justo A."/>
            <person name="Karasinski D."/>
            <person name="Kautmanova I."/>
            <person name="Kiss B."/>
            <person name="Kocsube S."/>
            <person name="Kotiranta H."/>
            <person name="LaButti K.M."/>
            <person name="Lechner B.E."/>
            <person name="Liimatainen K."/>
            <person name="Lipzen A."/>
            <person name="Lukacs Z."/>
            <person name="Mihaltcheva S."/>
            <person name="Morgado L.N."/>
            <person name="Niskanen T."/>
            <person name="Noordeloos M.E."/>
            <person name="Ohm R.A."/>
            <person name="Ortiz-Santana B."/>
            <person name="Ovrebo C."/>
            <person name="Racz N."/>
            <person name="Riley R."/>
            <person name="Savchenko A."/>
            <person name="Shiryaev A."/>
            <person name="Soop K."/>
            <person name="Spirin V."/>
            <person name="Szebenyi C."/>
            <person name="Tomsovsky M."/>
            <person name="Tulloss R.E."/>
            <person name="Uehling J."/>
            <person name="Grigoriev I.V."/>
            <person name="Vagvolgyi C."/>
            <person name="Papp T."/>
            <person name="Martin F.M."/>
            <person name="Miettinen O."/>
            <person name="Hibbett D.S."/>
            <person name="Nagy L.G."/>
        </authorList>
    </citation>
    <scope>NUCLEOTIDE SEQUENCE [LARGE SCALE GENOMIC DNA]</scope>
    <source>
        <strain evidence="2 3">CBS 962.96</strain>
    </source>
</reference>
<evidence type="ECO:0000313" key="2">
    <source>
        <dbReference type="EMBL" id="THU75645.1"/>
    </source>
</evidence>
<feature type="non-terminal residue" evidence="2">
    <location>
        <position position="1"/>
    </location>
</feature>
<feature type="region of interest" description="Disordered" evidence="1">
    <location>
        <begin position="94"/>
        <end position="120"/>
    </location>
</feature>
<keyword evidence="3" id="KW-1185">Reference proteome</keyword>
<sequence length="138" mass="14390">TILDGEKSSCIVDEQNNNNFTISSNVTGTLDTCQPWGIRIKGGVKPYTLVFAQLNASNVTNVTMPADADAYTYINRETPPWMLVDCGGLISSSGNATELDQPTGSTTPGSNDGRDSQKRTAVAAGVAVPVGVLLIAGL</sequence>
<evidence type="ECO:0000313" key="3">
    <source>
        <dbReference type="Proteomes" id="UP000297245"/>
    </source>
</evidence>
<organism evidence="2 3">
    <name type="scientific">Dendrothele bispora (strain CBS 962.96)</name>
    <dbReference type="NCBI Taxonomy" id="1314807"/>
    <lineage>
        <taxon>Eukaryota</taxon>
        <taxon>Fungi</taxon>
        <taxon>Dikarya</taxon>
        <taxon>Basidiomycota</taxon>
        <taxon>Agaricomycotina</taxon>
        <taxon>Agaricomycetes</taxon>
        <taxon>Agaricomycetidae</taxon>
        <taxon>Agaricales</taxon>
        <taxon>Agaricales incertae sedis</taxon>
        <taxon>Dendrothele</taxon>
    </lineage>
</organism>
<name>A0A4V4HAH7_DENBC</name>
<dbReference type="OrthoDB" id="2527908at2759"/>
<dbReference type="EMBL" id="ML181749">
    <property type="protein sequence ID" value="THU75645.1"/>
    <property type="molecule type" value="Genomic_DNA"/>
</dbReference>
<dbReference type="AlphaFoldDB" id="A0A4V4HAH7"/>
<dbReference type="Proteomes" id="UP000297245">
    <property type="component" value="Unassembled WGS sequence"/>
</dbReference>